<dbReference type="Gene3D" id="3.40.718.10">
    <property type="entry name" value="Isopropylmalate Dehydrogenase"/>
    <property type="match status" value="1"/>
</dbReference>
<dbReference type="HAMAP" id="MF_00019">
    <property type="entry name" value="PlsX"/>
    <property type="match status" value="1"/>
</dbReference>
<dbReference type="GO" id="GO:0008654">
    <property type="term" value="P:phospholipid biosynthetic process"/>
    <property type="evidence" value="ECO:0007669"/>
    <property type="project" value="UniProtKB-KW"/>
</dbReference>
<dbReference type="GO" id="GO:0005737">
    <property type="term" value="C:cytoplasm"/>
    <property type="evidence" value="ECO:0007669"/>
    <property type="project" value="UniProtKB-SubCell"/>
</dbReference>
<dbReference type="GO" id="GO:0006633">
    <property type="term" value="P:fatty acid biosynthetic process"/>
    <property type="evidence" value="ECO:0007669"/>
    <property type="project" value="UniProtKB-UniRule"/>
</dbReference>
<keyword evidence="7 10" id="KW-1208">Phospholipid metabolism</keyword>
<evidence type="ECO:0000256" key="3">
    <source>
        <dbReference type="ARBA" id="ARBA00022516"/>
    </source>
</evidence>
<protein>
    <recommendedName>
        <fullName evidence="8 10">Phosphate acyltransferase</fullName>
        <ecNumber evidence="8 10">2.3.1.274</ecNumber>
    </recommendedName>
    <alternativeName>
        <fullName evidence="10">Acyl-ACP phosphotransacylase</fullName>
    </alternativeName>
    <alternativeName>
        <fullName evidence="10">Acyl-[acyl-carrier-protein]--phosphate acyltransferase</fullName>
    </alternativeName>
    <alternativeName>
        <fullName evidence="10">Phosphate-acyl-ACP acyltransferase</fullName>
    </alternativeName>
</protein>
<evidence type="ECO:0000256" key="4">
    <source>
        <dbReference type="ARBA" id="ARBA00022679"/>
    </source>
</evidence>
<dbReference type="GO" id="GO:0043811">
    <property type="term" value="F:phosphate:acyl-[acyl carrier protein] acyltransferase activity"/>
    <property type="evidence" value="ECO:0007669"/>
    <property type="project" value="UniProtKB-UniRule"/>
</dbReference>
<dbReference type="STRING" id="561720.SAMN06275492_101245"/>
<dbReference type="PANTHER" id="PTHR30100:SF1">
    <property type="entry name" value="PHOSPHATE ACYLTRANSFERASE"/>
    <property type="match status" value="1"/>
</dbReference>
<keyword evidence="5 10" id="KW-0443">Lipid metabolism</keyword>
<evidence type="ECO:0000256" key="1">
    <source>
        <dbReference type="ARBA" id="ARBA00001232"/>
    </source>
</evidence>
<dbReference type="NCBIfam" id="TIGR00182">
    <property type="entry name" value="plsX"/>
    <property type="match status" value="1"/>
</dbReference>
<dbReference type="UniPathway" id="UPA00085"/>
<comment type="similarity">
    <text evidence="10">Belongs to the PlsX family.</text>
</comment>
<evidence type="ECO:0000256" key="6">
    <source>
        <dbReference type="ARBA" id="ARBA00023209"/>
    </source>
</evidence>
<reference evidence="12" key="1">
    <citation type="submission" date="2017-04" db="EMBL/GenBank/DDBJ databases">
        <authorList>
            <person name="Varghese N."/>
            <person name="Submissions S."/>
        </authorList>
    </citation>
    <scope>NUCLEOTIDE SEQUENCE [LARGE SCALE GENOMIC DNA]</scope>
    <source>
        <strain evidence="12">USBA 82</strain>
    </source>
</reference>
<dbReference type="RefSeq" id="WP_085543524.1">
    <property type="nucleotide sequence ID" value="NZ_FXBB01000001.1"/>
</dbReference>
<dbReference type="Pfam" id="PF02504">
    <property type="entry name" value="FA_synthesis"/>
    <property type="match status" value="1"/>
</dbReference>
<proteinExistence type="inferred from homology"/>
<evidence type="ECO:0000256" key="8">
    <source>
        <dbReference type="ARBA" id="ARBA00024069"/>
    </source>
</evidence>
<evidence type="ECO:0000256" key="9">
    <source>
        <dbReference type="ARBA" id="ARBA00046608"/>
    </source>
</evidence>
<keyword evidence="3 10" id="KW-0444">Lipid biosynthesis</keyword>
<dbReference type="InterPro" id="IPR003664">
    <property type="entry name" value="FA_synthesis"/>
</dbReference>
<comment type="subunit">
    <text evidence="9 10">Homodimer. Probably interacts with PlsY.</text>
</comment>
<gene>
    <name evidence="10" type="primary">plsX</name>
    <name evidence="11" type="ORF">SAMN06275492_101245</name>
</gene>
<sequence>MILALDAMGGDHGPSENCPGAVEACRTYSDLEIALVGDSKAIEEQISSVDKGIRSRLHVVHSDEVISMDDLPAKAIRSMRRSSLRLAMEMVRSKEAAGCVSAGNTGAIVAGGVLVVGRISGIDRPGLGVVLPTLNRPTFVIDVGATIRCKPLNLSQFAVMGSLYMKHMVEVDEPDVRLLSNGSEEIKGDEVISAAREQLQKAPHINFGGYVEGNGVPFGVADVVVSDGFSGNVMLKSFEGIGELALKIFKDEVDHSLLAKAGLLFMLPMLKRLQNRFDYQRYGGTPLLGVNGAVIKAHGRSKAPAIASALSVARDFAIKDGVEKIKRGIGELLLEKKEAL</sequence>
<evidence type="ECO:0000256" key="7">
    <source>
        <dbReference type="ARBA" id="ARBA00023264"/>
    </source>
</evidence>
<comment type="catalytic activity">
    <reaction evidence="1 10">
        <text>a fatty acyl-[ACP] + phosphate = an acyl phosphate + holo-[ACP]</text>
        <dbReference type="Rhea" id="RHEA:42292"/>
        <dbReference type="Rhea" id="RHEA-COMP:9685"/>
        <dbReference type="Rhea" id="RHEA-COMP:14125"/>
        <dbReference type="ChEBI" id="CHEBI:43474"/>
        <dbReference type="ChEBI" id="CHEBI:59918"/>
        <dbReference type="ChEBI" id="CHEBI:64479"/>
        <dbReference type="ChEBI" id="CHEBI:138651"/>
        <dbReference type="EC" id="2.3.1.274"/>
    </reaction>
</comment>
<evidence type="ECO:0000313" key="11">
    <source>
        <dbReference type="EMBL" id="SMG11246.1"/>
    </source>
</evidence>
<dbReference type="EC" id="2.3.1.274" evidence="8 10"/>
<comment type="pathway">
    <text evidence="10">Lipid metabolism; phospholipid metabolism.</text>
</comment>
<evidence type="ECO:0000313" key="12">
    <source>
        <dbReference type="Proteomes" id="UP000193355"/>
    </source>
</evidence>
<evidence type="ECO:0000256" key="5">
    <source>
        <dbReference type="ARBA" id="ARBA00023098"/>
    </source>
</evidence>
<dbReference type="Proteomes" id="UP000193355">
    <property type="component" value="Unassembled WGS sequence"/>
</dbReference>
<dbReference type="SUPFAM" id="SSF53659">
    <property type="entry name" value="Isocitrate/Isopropylmalate dehydrogenase-like"/>
    <property type="match status" value="1"/>
</dbReference>
<dbReference type="OrthoDB" id="9806408at2"/>
<dbReference type="InterPro" id="IPR012281">
    <property type="entry name" value="Phospholipid_synth_PlsX-like"/>
</dbReference>
<keyword evidence="12" id="KW-1185">Reference proteome</keyword>
<name>A0A1X7IAZ9_9BACT</name>
<comment type="function">
    <text evidence="10">Catalyzes the reversible formation of acyl-phosphate (acyl-PO(4)) from acyl-[acyl-carrier-protein] (acyl-ACP). This enzyme utilizes acyl-ACP as fatty acyl donor, but not acyl-CoA.</text>
</comment>
<evidence type="ECO:0000256" key="10">
    <source>
        <dbReference type="HAMAP-Rule" id="MF_00019"/>
    </source>
</evidence>
<dbReference type="PIRSF" id="PIRSF002465">
    <property type="entry name" value="Phsphlp_syn_PlsX"/>
    <property type="match status" value="1"/>
</dbReference>
<accession>A0A1X7IAZ9</accession>
<organism evidence="11 12">
    <name type="scientific">Dethiosulfovibrio salsuginis</name>
    <dbReference type="NCBI Taxonomy" id="561720"/>
    <lineage>
        <taxon>Bacteria</taxon>
        <taxon>Thermotogati</taxon>
        <taxon>Synergistota</taxon>
        <taxon>Synergistia</taxon>
        <taxon>Synergistales</taxon>
        <taxon>Dethiosulfovibrionaceae</taxon>
        <taxon>Dethiosulfovibrio</taxon>
    </lineage>
</organism>
<keyword evidence="6 10" id="KW-0594">Phospholipid biosynthesis</keyword>
<keyword evidence="11" id="KW-0012">Acyltransferase</keyword>
<keyword evidence="2 10" id="KW-0963">Cytoplasm</keyword>
<evidence type="ECO:0000256" key="2">
    <source>
        <dbReference type="ARBA" id="ARBA00022490"/>
    </source>
</evidence>
<comment type="subcellular location">
    <subcellularLocation>
        <location evidence="10">Cytoplasm</location>
    </subcellularLocation>
    <text evidence="10">Associated with the membrane possibly through PlsY.</text>
</comment>
<dbReference type="EMBL" id="FXBB01000001">
    <property type="protein sequence ID" value="SMG11246.1"/>
    <property type="molecule type" value="Genomic_DNA"/>
</dbReference>
<dbReference type="AlphaFoldDB" id="A0A1X7IAZ9"/>
<dbReference type="PANTHER" id="PTHR30100">
    <property type="entry name" value="FATTY ACID/PHOSPHOLIPID SYNTHESIS PROTEIN PLSX"/>
    <property type="match status" value="1"/>
</dbReference>
<keyword evidence="4 10" id="KW-0808">Transferase</keyword>